<dbReference type="RefSeq" id="WP_018082432.1">
    <property type="nucleotide sequence ID" value="NZ_AQWM01000014.1"/>
</dbReference>
<protein>
    <recommendedName>
        <fullName evidence="5">Esterase</fullName>
    </recommendedName>
</protein>
<keyword evidence="4" id="KW-1185">Reference proteome</keyword>
<accession>V4PZ52</accession>
<evidence type="ECO:0008006" key="5">
    <source>
        <dbReference type="Google" id="ProtNLM"/>
    </source>
</evidence>
<name>V4PZ52_9CAUL</name>
<dbReference type="InterPro" id="IPR000801">
    <property type="entry name" value="Esterase-like"/>
</dbReference>
<evidence type="ECO:0000256" key="2">
    <source>
        <dbReference type="ARBA" id="ARBA00022801"/>
    </source>
</evidence>
<keyword evidence="2" id="KW-0378">Hydrolase</keyword>
<gene>
    <name evidence="3" type="ORF">ABENE_04790</name>
</gene>
<dbReference type="AlphaFoldDB" id="V4PZ52"/>
<dbReference type="GO" id="GO:0016788">
    <property type="term" value="F:hydrolase activity, acting on ester bonds"/>
    <property type="evidence" value="ECO:0007669"/>
    <property type="project" value="TreeGrafter"/>
</dbReference>
<dbReference type="PANTHER" id="PTHR40841:SF2">
    <property type="entry name" value="SIDEROPHORE-DEGRADING ESTERASE (EUROFUNG)"/>
    <property type="match status" value="1"/>
</dbReference>
<dbReference type="eggNOG" id="COG2819">
    <property type="taxonomic scope" value="Bacteria"/>
</dbReference>
<dbReference type="PANTHER" id="PTHR40841">
    <property type="entry name" value="SIDEROPHORE TRIACETYLFUSARININE C ESTERASE"/>
    <property type="match status" value="1"/>
</dbReference>
<sequence length="291" mass="31651">MPTQTFSLSKRQWLAGAGACAIWSSVGQIAHAETKLTGPGEPIEIGKGYDVQSLVLGHTRRVNISLPTGYDDPENAATRYPVLYLLDGGADWQDFAHIASLVQQGGTWGASAAMIVVGIESQDRKAEFTAPTLDPQEQKDFPTSGKAALFRRFLIDELRPLINATCRANGTNALMGESLAGLFVVETALRSALLFQDYIAISPSLWWDGERLSKDAEKLLKESRPAHYALWLAIADEGGTMQTGMDRLVAALRSDAGSSVAWTYRPYPTEKHSTIYHPAATEAIRALFPAK</sequence>
<dbReference type="SUPFAM" id="SSF53474">
    <property type="entry name" value="alpha/beta-Hydrolases"/>
    <property type="match status" value="1"/>
</dbReference>
<dbReference type="PATRIC" id="fig|1121022.4.peg.952"/>
<dbReference type="Gene3D" id="3.40.50.1820">
    <property type="entry name" value="alpha/beta hydrolase"/>
    <property type="match status" value="1"/>
</dbReference>
<reference evidence="3 4" key="1">
    <citation type="journal article" date="2014" name="Nature">
        <title>Sequential evolution of bacterial morphology by co-option of a developmental regulator.</title>
        <authorList>
            <person name="Jiang C."/>
            <person name="Brown P.J."/>
            <person name="Ducret A."/>
            <person name="Brun Y.V."/>
        </authorList>
    </citation>
    <scope>NUCLEOTIDE SEQUENCE [LARGE SCALE GENOMIC DNA]</scope>
    <source>
        <strain evidence="3 4">DSM 16100</strain>
    </source>
</reference>
<dbReference type="Pfam" id="PF00756">
    <property type="entry name" value="Esterase"/>
    <property type="match status" value="1"/>
</dbReference>
<comment type="similarity">
    <text evidence="1">Belongs to the esterase D family.</text>
</comment>
<evidence type="ECO:0000256" key="1">
    <source>
        <dbReference type="ARBA" id="ARBA00005622"/>
    </source>
</evidence>
<dbReference type="InterPro" id="IPR052558">
    <property type="entry name" value="Siderophore_Hydrolase_D"/>
</dbReference>
<dbReference type="InterPro" id="IPR029058">
    <property type="entry name" value="AB_hydrolase_fold"/>
</dbReference>
<proteinExistence type="inferred from homology"/>
<dbReference type="STRING" id="1121022.GCA_000376105_02761"/>
<evidence type="ECO:0000313" key="3">
    <source>
        <dbReference type="EMBL" id="ESQ93636.1"/>
    </source>
</evidence>
<evidence type="ECO:0000313" key="4">
    <source>
        <dbReference type="Proteomes" id="UP000017837"/>
    </source>
</evidence>
<dbReference type="EMBL" id="AWGB01000007">
    <property type="protein sequence ID" value="ESQ93636.1"/>
    <property type="molecule type" value="Genomic_DNA"/>
</dbReference>
<organism evidence="3 4">
    <name type="scientific">Asticcacaulis benevestitus DSM 16100 = ATCC BAA-896</name>
    <dbReference type="NCBI Taxonomy" id="1121022"/>
    <lineage>
        <taxon>Bacteria</taxon>
        <taxon>Pseudomonadati</taxon>
        <taxon>Pseudomonadota</taxon>
        <taxon>Alphaproteobacteria</taxon>
        <taxon>Caulobacterales</taxon>
        <taxon>Caulobacteraceae</taxon>
        <taxon>Asticcacaulis</taxon>
    </lineage>
</organism>
<dbReference type="Proteomes" id="UP000017837">
    <property type="component" value="Unassembled WGS sequence"/>
</dbReference>
<comment type="caution">
    <text evidence="3">The sequence shown here is derived from an EMBL/GenBank/DDBJ whole genome shotgun (WGS) entry which is preliminary data.</text>
</comment>